<dbReference type="Proteomes" id="UP000011157">
    <property type="component" value="Chromosome"/>
</dbReference>
<accession>L7V3H6</accession>
<sequence>MPRRSAQFRNITGPDDDAGVPANAVRFRVDALARIGRVEQLVDKTVDHGCPPGLYRAIRRRDPNGPTHDWLLTHIPTTSLNTAADDPSSVANKLGHLGGPVMVEHHCPSAPSTTRSIGKLTDVRHDRGLTPELSACRIALIRLRHCAFYDPVETYGAPIGALCHGPMRGVLAALRAPVTVSRLDAFLEPDLRVARLSSVPAPAVRGRRYRRSAGGRHMTPNPATRA</sequence>
<gene>
    <name evidence="1" type="ordered locus">MULP_01013</name>
</gene>
<dbReference type="EMBL" id="CP003899">
    <property type="protein sequence ID" value="AGC61038.1"/>
    <property type="molecule type" value="Genomic_DNA"/>
</dbReference>
<dbReference type="AlphaFoldDB" id="L7V3H6"/>
<evidence type="ECO:0000313" key="1">
    <source>
        <dbReference type="EMBL" id="AGC61038.1"/>
    </source>
</evidence>
<reference evidence="1 2" key="1">
    <citation type="journal article" date="2013" name="J. Bacteriol.">
        <title>Complete Genome Sequence of the Frog Pathogen Mycobacterium ulcerans Ecovar Liflandii.</title>
        <authorList>
            <person name="Tobias N.J."/>
            <person name="Doig K.D."/>
            <person name="Medema M.H."/>
            <person name="Chen H."/>
            <person name="Haring V."/>
            <person name="Moore R."/>
            <person name="Seemann T."/>
            <person name="Stinear T.P."/>
        </authorList>
    </citation>
    <scope>NUCLEOTIDE SEQUENCE [LARGE SCALE GENOMIC DNA]</scope>
    <source>
        <strain evidence="1 2">128FXT</strain>
    </source>
</reference>
<organism evidence="1 2">
    <name type="scientific">Mycobacterium liflandii (strain 128FXT)</name>
    <dbReference type="NCBI Taxonomy" id="459424"/>
    <lineage>
        <taxon>Bacteria</taxon>
        <taxon>Bacillati</taxon>
        <taxon>Actinomycetota</taxon>
        <taxon>Actinomycetes</taxon>
        <taxon>Mycobacteriales</taxon>
        <taxon>Mycobacteriaceae</taxon>
        <taxon>Mycobacterium</taxon>
        <taxon>Mycobacterium ulcerans group</taxon>
    </lineage>
</organism>
<keyword evidence="2" id="KW-1185">Reference proteome</keyword>
<name>L7V3H6_MYCL1</name>
<protein>
    <submittedName>
        <fullName evidence="1">Transcriptional regulator</fullName>
    </submittedName>
</protein>
<dbReference type="KEGG" id="mli:MULP_01013"/>
<dbReference type="HOGENOM" id="CLU_1223639_0_0_11"/>
<evidence type="ECO:0000313" key="2">
    <source>
        <dbReference type="Proteomes" id="UP000011157"/>
    </source>
</evidence>
<proteinExistence type="predicted"/>
<dbReference type="PATRIC" id="fig|459424.11.peg.1039"/>